<dbReference type="eggNOG" id="COG1413">
    <property type="taxonomic scope" value="Bacteria"/>
</dbReference>
<feature type="repeat" description="ANK" evidence="3">
    <location>
        <begin position="75"/>
        <end position="107"/>
    </location>
</feature>
<reference evidence="4 5" key="1">
    <citation type="journal article" date="2013" name="Genome Announc.">
        <title>Genome Sequence of Streptomyces violaceusniger Strain SPC6, a Halotolerant Streptomycete That Exhibits Rapid Growth and Development.</title>
        <authorList>
            <person name="Chen X."/>
            <person name="Zhang B."/>
            <person name="Zhang W."/>
            <person name="Wu X."/>
            <person name="Zhang M."/>
            <person name="Chen T."/>
            <person name="Liu G."/>
            <person name="Dyson P."/>
        </authorList>
    </citation>
    <scope>NUCLEOTIDE SEQUENCE [LARGE SCALE GENOMIC DNA]</scope>
    <source>
        <strain evidence="4 5">SPC6</strain>
    </source>
</reference>
<dbReference type="Gene3D" id="1.25.10.10">
    <property type="entry name" value="Leucine-rich Repeat Variant"/>
    <property type="match status" value="1"/>
</dbReference>
<dbReference type="PROSITE" id="PS50297">
    <property type="entry name" value="ANK_REP_REGION"/>
    <property type="match status" value="3"/>
</dbReference>
<dbReference type="InterPro" id="IPR011989">
    <property type="entry name" value="ARM-like"/>
</dbReference>
<evidence type="ECO:0000256" key="2">
    <source>
        <dbReference type="ARBA" id="ARBA00023043"/>
    </source>
</evidence>
<dbReference type="STRING" id="1306406.J116_021715"/>
<organism evidence="4 5">
    <name type="scientific">Streptomyces thermolilacinus SPC6</name>
    <dbReference type="NCBI Taxonomy" id="1306406"/>
    <lineage>
        <taxon>Bacteria</taxon>
        <taxon>Bacillati</taxon>
        <taxon>Actinomycetota</taxon>
        <taxon>Actinomycetes</taxon>
        <taxon>Kitasatosporales</taxon>
        <taxon>Streptomycetaceae</taxon>
        <taxon>Streptomyces</taxon>
    </lineage>
</organism>
<dbReference type="Proteomes" id="UP000095329">
    <property type="component" value="Unassembled WGS sequence"/>
</dbReference>
<accession>A0A1D3DWH2</accession>
<dbReference type="Pfam" id="PF12796">
    <property type="entry name" value="Ank_2"/>
    <property type="match status" value="1"/>
</dbReference>
<keyword evidence="5" id="KW-1185">Reference proteome</keyword>
<comment type="caution">
    <text evidence="4">The sequence shown here is derived from an EMBL/GenBank/DDBJ whole genome shotgun (WGS) entry which is preliminary data.</text>
</comment>
<sequence>MTMVPAPVHEDLFEAVHGGDEDAVVRLLRSGAPAESTDDDGGTALYTAAANGRAGIVRLLLAAGADPGRASGEGGGELPLCGAACHGHTEAVRALLAAGAWPDQREDFGFTALAWAVRQGYADTVRVLLEYGADPGAPGPDGAVPLVAAARRGSVPVVRALLQRGAPGRAEALAEARAWLGRDVERFLRDALAESYGQGVELVTRRIPEEGGVTVVVEVVRDGVPVAGREQQTGHGAIATLLEVALGECPPFEEVAGRALRCGDPSLDDWMEAAQALGLRGDEETFGAAAGWCADGDPSRQAFGADVLARLTTSVGGRAGVFAARAVPVLRELAREVREADVVLAVVRALGAQGDASVLPDVLRHAVHPDARVRRGVAVAVTGLVPEGHREGVAALVALARDGDAAVRAAAVHALAVGPDDSPTVRGALAARLEDRSPEPVVAAEAARGLAMRRDERAVGALEALLVSADPDGRAYGVALDALEHVRDETVRRRLESALPRRRA</sequence>
<dbReference type="Pfam" id="PF13637">
    <property type="entry name" value="Ank_4"/>
    <property type="match status" value="1"/>
</dbReference>
<dbReference type="EMBL" id="ASHX02000001">
    <property type="protein sequence ID" value="OEJ96678.1"/>
    <property type="molecule type" value="Genomic_DNA"/>
</dbReference>
<proteinExistence type="predicted"/>
<name>A0A1D3DWH2_9ACTN</name>
<gene>
    <name evidence="4" type="ORF">J116_021715</name>
</gene>
<evidence type="ECO:0000256" key="1">
    <source>
        <dbReference type="ARBA" id="ARBA00022737"/>
    </source>
</evidence>
<dbReference type="RefSeq" id="WP_023589188.1">
    <property type="nucleotide sequence ID" value="NZ_ASHX02000001.1"/>
</dbReference>
<dbReference type="SMART" id="SM00248">
    <property type="entry name" value="ANK"/>
    <property type="match status" value="4"/>
</dbReference>
<dbReference type="AlphaFoldDB" id="A0A1D3DWH2"/>
<protein>
    <submittedName>
        <fullName evidence="4">Uncharacterized protein</fullName>
    </submittedName>
</protein>
<dbReference type="GO" id="GO:0004842">
    <property type="term" value="F:ubiquitin-protein transferase activity"/>
    <property type="evidence" value="ECO:0007669"/>
    <property type="project" value="TreeGrafter"/>
</dbReference>
<evidence type="ECO:0000256" key="3">
    <source>
        <dbReference type="PROSITE-ProRule" id="PRU00023"/>
    </source>
</evidence>
<dbReference type="Pfam" id="PF13646">
    <property type="entry name" value="HEAT_2"/>
    <property type="match status" value="1"/>
</dbReference>
<evidence type="ECO:0000313" key="4">
    <source>
        <dbReference type="EMBL" id="OEJ96678.1"/>
    </source>
</evidence>
<feature type="repeat" description="ANK" evidence="3">
    <location>
        <begin position="141"/>
        <end position="166"/>
    </location>
</feature>
<dbReference type="SUPFAM" id="SSF48371">
    <property type="entry name" value="ARM repeat"/>
    <property type="match status" value="1"/>
</dbReference>
<dbReference type="SUPFAM" id="SSF48403">
    <property type="entry name" value="Ankyrin repeat"/>
    <property type="match status" value="1"/>
</dbReference>
<dbReference type="GO" id="GO:0085020">
    <property type="term" value="P:protein K6-linked ubiquitination"/>
    <property type="evidence" value="ECO:0007669"/>
    <property type="project" value="TreeGrafter"/>
</dbReference>
<dbReference type="Gene3D" id="1.25.40.20">
    <property type="entry name" value="Ankyrin repeat-containing domain"/>
    <property type="match status" value="1"/>
</dbReference>
<dbReference type="InterPro" id="IPR002110">
    <property type="entry name" value="Ankyrin_rpt"/>
</dbReference>
<dbReference type="PANTHER" id="PTHR24171:SF8">
    <property type="entry name" value="BRCA1-ASSOCIATED RING DOMAIN PROTEIN 1"/>
    <property type="match status" value="1"/>
</dbReference>
<dbReference type="OrthoDB" id="278248at2"/>
<dbReference type="InterPro" id="IPR016024">
    <property type="entry name" value="ARM-type_fold"/>
</dbReference>
<dbReference type="InterPro" id="IPR036770">
    <property type="entry name" value="Ankyrin_rpt-contain_sf"/>
</dbReference>
<dbReference type="PANTHER" id="PTHR24171">
    <property type="entry name" value="ANKYRIN REPEAT DOMAIN-CONTAINING PROTEIN 39-RELATED"/>
    <property type="match status" value="1"/>
</dbReference>
<feature type="repeat" description="ANK" evidence="3">
    <location>
        <begin position="40"/>
        <end position="72"/>
    </location>
</feature>
<keyword evidence="2 3" id="KW-0040">ANK repeat</keyword>
<dbReference type="eggNOG" id="COG0666">
    <property type="taxonomic scope" value="Bacteria"/>
</dbReference>
<dbReference type="PROSITE" id="PS50088">
    <property type="entry name" value="ANK_REPEAT"/>
    <property type="match status" value="4"/>
</dbReference>
<feature type="repeat" description="ANK" evidence="3">
    <location>
        <begin position="108"/>
        <end position="140"/>
    </location>
</feature>
<keyword evidence="1" id="KW-0677">Repeat</keyword>
<evidence type="ECO:0000313" key="5">
    <source>
        <dbReference type="Proteomes" id="UP000095329"/>
    </source>
</evidence>